<evidence type="ECO:0000313" key="3">
    <source>
        <dbReference type="Proteomes" id="UP000078542"/>
    </source>
</evidence>
<dbReference type="EMBL" id="KQ977004">
    <property type="protein sequence ID" value="KYN06442.1"/>
    <property type="molecule type" value="Genomic_DNA"/>
</dbReference>
<evidence type="ECO:0000256" key="1">
    <source>
        <dbReference type="SAM" id="MobiDB-lite"/>
    </source>
</evidence>
<reference evidence="2 3" key="1">
    <citation type="submission" date="2016-03" db="EMBL/GenBank/DDBJ databases">
        <title>Cyphomyrmex costatus WGS genome.</title>
        <authorList>
            <person name="Nygaard S."/>
            <person name="Hu H."/>
            <person name="Boomsma J."/>
            <person name="Zhang G."/>
        </authorList>
    </citation>
    <scope>NUCLEOTIDE SEQUENCE [LARGE SCALE GENOMIC DNA]</scope>
    <source>
        <strain evidence="2">MS0001</strain>
        <tissue evidence="2">Whole body</tissue>
    </source>
</reference>
<name>A0A195D0P1_9HYME</name>
<feature type="non-terminal residue" evidence="2">
    <location>
        <position position="1"/>
    </location>
</feature>
<evidence type="ECO:0000313" key="2">
    <source>
        <dbReference type="EMBL" id="KYN06442.1"/>
    </source>
</evidence>
<organism evidence="2 3">
    <name type="scientific">Cyphomyrmex costatus</name>
    <dbReference type="NCBI Taxonomy" id="456900"/>
    <lineage>
        <taxon>Eukaryota</taxon>
        <taxon>Metazoa</taxon>
        <taxon>Ecdysozoa</taxon>
        <taxon>Arthropoda</taxon>
        <taxon>Hexapoda</taxon>
        <taxon>Insecta</taxon>
        <taxon>Pterygota</taxon>
        <taxon>Neoptera</taxon>
        <taxon>Endopterygota</taxon>
        <taxon>Hymenoptera</taxon>
        <taxon>Apocrita</taxon>
        <taxon>Aculeata</taxon>
        <taxon>Formicoidea</taxon>
        <taxon>Formicidae</taxon>
        <taxon>Myrmicinae</taxon>
        <taxon>Cyphomyrmex</taxon>
    </lineage>
</organism>
<protein>
    <submittedName>
        <fullName evidence="2">Uncharacterized protein</fullName>
    </submittedName>
</protein>
<feature type="region of interest" description="Disordered" evidence="1">
    <location>
        <begin position="73"/>
        <end position="96"/>
    </location>
</feature>
<dbReference type="AlphaFoldDB" id="A0A195D0P1"/>
<dbReference type="Proteomes" id="UP000078542">
    <property type="component" value="Unassembled WGS sequence"/>
</dbReference>
<gene>
    <name evidence="2" type="ORF">ALC62_02516</name>
</gene>
<accession>A0A195D0P1</accession>
<sequence length="96" mass="10879">LLCVRNPFYPNLSFSVSGWLQGKGMQQSPTSERAYQRVILLVDAVVATSRRHWSIHDPGVATFTWRGCSIPGNDYQKATRGSRDGRNPAWRRFSNP</sequence>
<keyword evidence="3" id="KW-1185">Reference proteome</keyword>
<proteinExistence type="predicted"/>